<evidence type="ECO:0000256" key="1">
    <source>
        <dbReference type="ARBA" id="ARBA00022475"/>
    </source>
</evidence>
<comment type="similarity">
    <text evidence="7">Belongs to the transglycosylase MltG family.</text>
</comment>
<sequence>MKKIIVLLIVLLVIVIIAAGGLLFAAVKINSAPDNMPDQTFFRVNKGDNAGLIAENLFYQGMIRSSTFFNLYVRIMNTGGDMKSGLYRIKAGASTAEIHDILLQGSEELFKVAVPPGLTSTEIALILEDSGVTDAETFLSEVEKQEAEGFLFPDTYYFPLEYPADKVVAYMVEVFFNEAESVYPAIHEMSKEVLMEKVIMASVVEREYRRDDEAARIASVFYNRIDENMYLGSCATVVYIITEIEGREHPERLLYRDLDIESSYNTYRHKGLPPGPICNPGLTALNAAFNPDDTDYLYFLLEDPAQGNHTFSRSLAEHNRSYELYIKGK</sequence>
<keyword evidence="2 7" id="KW-0812">Transmembrane</keyword>
<dbReference type="PANTHER" id="PTHR30518">
    <property type="entry name" value="ENDOLYTIC MUREIN TRANSGLYCOSYLASE"/>
    <property type="match status" value="1"/>
</dbReference>
<keyword evidence="6 7" id="KW-0961">Cell wall biogenesis/degradation</keyword>
<dbReference type="Pfam" id="PF02618">
    <property type="entry name" value="YceG"/>
    <property type="match status" value="1"/>
</dbReference>
<gene>
    <name evidence="7 8" type="primary">mltG</name>
    <name evidence="8" type="ORF">PQJ61_03725</name>
</gene>
<dbReference type="EMBL" id="JAQQAL010000010">
    <property type="protein sequence ID" value="MDC7225856.1"/>
    <property type="molecule type" value="Genomic_DNA"/>
</dbReference>
<accession>A0AAJ1MJK1</accession>
<reference evidence="8 9" key="1">
    <citation type="submission" date="2022-12" db="EMBL/GenBank/DDBJ databases">
        <title>Metagenome assembled genome from gulf of manar.</title>
        <authorList>
            <person name="Kohli P."/>
            <person name="Pk S."/>
            <person name="Venkata Ramana C."/>
            <person name="Sasikala C."/>
        </authorList>
    </citation>
    <scope>NUCLEOTIDE SEQUENCE [LARGE SCALE GENOMIC DNA]</scope>
    <source>
        <strain evidence="8">JB008</strain>
    </source>
</reference>
<dbReference type="EC" id="4.2.2.29" evidence="7"/>
<comment type="catalytic activity">
    <reaction evidence="7">
        <text>a peptidoglycan chain = a peptidoglycan chain with N-acetyl-1,6-anhydromuramyl-[peptide] at the reducing end + a peptidoglycan chain with N-acetylglucosamine at the non-reducing end.</text>
        <dbReference type="EC" id="4.2.2.29"/>
    </reaction>
</comment>
<keyword evidence="4 7" id="KW-0472">Membrane</keyword>
<feature type="site" description="Important for catalytic activity" evidence="7">
    <location>
        <position position="207"/>
    </location>
</feature>
<evidence type="ECO:0000313" key="9">
    <source>
        <dbReference type="Proteomes" id="UP001221217"/>
    </source>
</evidence>
<comment type="caution">
    <text evidence="8">The sequence shown here is derived from an EMBL/GenBank/DDBJ whole genome shotgun (WGS) entry which is preliminary data.</text>
</comment>
<dbReference type="AlphaFoldDB" id="A0AAJ1MJK1"/>
<dbReference type="Proteomes" id="UP001221217">
    <property type="component" value="Unassembled WGS sequence"/>
</dbReference>
<evidence type="ECO:0000256" key="5">
    <source>
        <dbReference type="ARBA" id="ARBA00023239"/>
    </source>
</evidence>
<dbReference type="GO" id="GO:0008932">
    <property type="term" value="F:lytic endotransglycosylase activity"/>
    <property type="evidence" value="ECO:0007669"/>
    <property type="project" value="UniProtKB-UniRule"/>
</dbReference>
<keyword evidence="5 7" id="KW-0456">Lyase</keyword>
<keyword evidence="3 7" id="KW-1133">Transmembrane helix</keyword>
<dbReference type="Gene3D" id="3.30.1490.480">
    <property type="entry name" value="Endolytic murein transglycosylase"/>
    <property type="match status" value="1"/>
</dbReference>
<dbReference type="GO" id="GO:0005886">
    <property type="term" value="C:plasma membrane"/>
    <property type="evidence" value="ECO:0007669"/>
    <property type="project" value="UniProtKB-UniRule"/>
</dbReference>
<dbReference type="HAMAP" id="MF_02065">
    <property type="entry name" value="MltG"/>
    <property type="match status" value="1"/>
</dbReference>
<organism evidence="8 9">
    <name type="scientific">Candidatus Thalassospirochaeta sargassi</name>
    <dbReference type="NCBI Taxonomy" id="3119039"/>
    <lineage>
        <taxon>Bacteria</taxon>
        <taxon>Pseudomonadati</taxon>
        <taxon>Spirochaetota</taxon>
        <taxon>Spirochaetia</taxon>
        <taxon>Spirochaetales</taxon>
        <taxon>Spirochaetaceae</taxon>
        <taxon>Candidatus Thalassospirochaeta</taxon>
    </lineage>
</organism>
<dbReference type="GO" id="GO:0009252">
    <property type="term" value="P:peptidoglycan biosynthetic process"/>
    <property type="evidence" value="ECO:0007669"/>
    <property type="project" value="UniProtKB-UniRule"/>
</dbReference>
<evidence type="ECO:0000256" key="3">
    <source>
        <dbReference type="ARBA" id="ARBA00022989"/>
    </source>
</evidence>
<evidence type="ECO:0000313" key="8">
    <source>
        <dbReference type="EMBL" id="MDC7225856.1"/>
    </source>
</evidence>
<evidence type="ECO:0000256" key="7">
    <source>
        <dbReference type="HAMAP-Rule" id="MF_02065"/>
    </source>
</evidence>
<proteinExistence type="inferred from homology"/>
<evidence type="ECO:0000256" key="6">
    <source>
        <dbReference type="ARBA" id="ARBA00023316"/>
    </source>
</evidence>
<comment type="function">
    <text evidence="7">Functions as a peptidoglycan terminase that cleaves nascent peptidoglycan strands endolytically to terminate their elongation.</text>
</comment>
<dbReference type="PANTHER" id="PTHR30518:SF2">
    <property type="entry name" value="ENDOLYTIC MUREIN TRANSGLYCOSYLASE"/>
    <property type="match status" value="1"/>
</dbReference>
<dbReference type="NCBIfam" id="TIGR00247">
    <property type="entry name" value="endolytic transglycosylase MltG"/>
    <property type="match status" value="1"/>
</dbReference>
<dbReference type="GO" id="GO:0071555">
    <property type="term" value="P:cell wall organization"/>
    <property type="evidence" value="ECO:0007669"/>
    <property type="project" value="UniProtKB-KW"/>
</dbReference>
<keyword evidence="1 7" id="KW-1003">Cell membrane</keyword>
<evidence type="ECO:0000256" key="2">
    <source>
        <dbReference type="ARBA" id="ARBA00022692"/>
    </source>
</evidence>
<dbReference type="CDD" id="cd08010">
    <property type="entry name" value="MltG_like"/>
    <property type="match status" value="1"/>
</dbReference>
<dbReference type="InterPro" id="IPR003770">
    <property type="entry name" value="MLTG-like"/>
</dbReference>
<protein>
    <recommendedName>
        <fullName evidence="7">Endolytic murein transglycosylase</fullName>
        <ecNumber evidence="7">4.2.2.29</ecNumber>
    </recommendedName>
    <alternativeName>
        <fullName evidence="7">Peptidoglycan lytic transglycosylase</fullName>
    </alternativeName>
    <alternativeName>
        <fullName evidence="7">Peptidoglycan polymerization terminase</fullName>
    </alternativeName>
</protein>
<name>A0AAJ1MJK1_9SPIO</name>
<evidence type="ECO:0000256" key="4">
    <source>
        <dbReference type="ARBA" id="ARBA00023136"/>
    </source>
</evidence>
<dbReference type="Gene3D" id="3.30.160.60">
    <property type="entry name" value="Classic Zinc Finger"/>
    <property type="match status" value="1"/>
</dbReference>